<dbReference type="Pfam" id="PF24494">
    <property type="entry name" value="DUF7587"/>
    <property type="match status" value="1"/>
</dbReference>
<protein>
    <recommendedName>
        <fullName evidence="1">DUF7587 domain-containing protein</fullName>
    </recommendedName>
</protein>
<keyword evidence="3" id="KW-1185">Reference proteome</keyword>
<dbReference type="STRING" id="1149755.A0A2J6R767"/>
<dbReference type="Proteomes" id="UP000235786">
    <property type="component" value="Unassembled WGS sequence"/>
</dbReference>
<reference evidence="2 3" key="1">
    <citation type="submission" date="2016-04" db="EMBL/GenBank/DDBJ databases">
        <title>A degradative enzymes factory behind the ericoid mycorrhizal symbiosis.</title>
        <authorList>
            <consortium name="DOE Joint Genome Institute"/>
            <person name="Martino E."/>
            <person name="Morin E."/>
            <person name="Grelet G."/>
            <person name="Kuo A."/>
            <person name="Kohler A."/>
            <person name="Daghino S."/>
            <person name="Barry K."/>
            <person name="Choi C."/>
            <person name="Cichocki N."/>
            <person name="Clum A."/>
            <person name="Copeland A."/>
            <person name="Hainaut M."/>
            <person name="Haridas S."/>
            <person name="Labutti K."/>
            <person name="Lindquist E."/>
            <person name="Lipzen A."/>
            <person name="Khouja H.-R."/>
            <person name="Murat C."/>
            <person name="Ohm R."/>
            <person name="Olson A."/>
            <person name="Spatafora J."/>
            <person name="Veneault-Fourrey C."/>
            <person name="Henrissat B."/>
            <person name="Grigoriev I."/>
            <person name="Martin F."/>
            <person name="Perotto S."/>
        </authorList>
    </citation>
    <scope>NUCLEOTIDE SEQUENCE [LARGE SCALE GENOMIC DNA]</scope>
    <source>
        <strain evidence="2 3">F</strain>
    </source>
</reference>
<accession>A0A2J6R767</accession>
<evidence type="ECO:0000313" key="2">
    <source>
        <dbReference type="EMBL" id="PMD34339.1"/>
    </source>
</evidence>
<evidence type="ECO:0000259" key="1">
    <source>
        <dbReference type="Pfam" id="PF24494"/>
    </source>
</evidence>
<proteinExistence type="predicted"/>
<evidence type="ECO:0000313" key="3">
    <source>
        <dbReference type="Proteomes" id="UP000235786"/>
    </source>
</evidence>
<organism evidence="2 3">
    <name type="scientific">Hyaloscypha variabilis (strain UAMH 11265 / GT02V1 / F)</name>
    <name type="common">Meliniomyces variabilis</name>
    <dbReference type="NCBI Taxonomy" id="1149755"/>
    <lineage>
        <taxon>Eukaryota</taxon>
        <taxon>Fungi</taxon>
        <taxon>Dikarya</taxon>
        <taxon>Ascomycota</taxon>
        <taxon>Pezizomycotina</taxon>
        <taxon>Leotiomycetes</taxon>
        <taxon>Helotiales</taxon>
        <taxon>Hyaloscyphaceae</taxon>
        <taxon>Hyaloscypha</taxon>
        <taxon>Hyaloscypha variabilis</taxon>
    </lineage>
</organism>
<dbReference type="InterPro" id="IPR056009">
    <property type="entry name" value="DUF7587"/>
</dbReference>
<dbReference type="AlphaFoldDB" id="A0A2J6R767"/>
<sequence>MAINVNAVTSLVEGLRIADKTSEVDGQIPGHSSSTLRDSVQLLDQSTKFTSSQAQQAHFLAGSKIHLNSLDITEIYSLCRIANEVTEVIRILDDTANTLRNAAELSIITYLASLGSQGGANVRDGCLLQRILSHFDKQIRSIVQGVLSNSNYSNYVPWKIAKEFYNQATSFSGALHPDNYFAERDEACLEWPYDPDFEAEEYYEHENRLAIDDDYAKAMGERMELRREERKREEQSWVNFWVLVLNRCPNGPTLFYPPASYEVKLQMIATTDIPQYLFRTFDRWSSGRNDDNIVASIASITESLEESRKDLLSLPKHEAADMLHTHLTKKCSGGQASDNLMSWTSSLLFAIQYAIWRRGQFGCHPADIKICAVDTRKFPCGQFARDMWLLQAYRATAVKLGGDIERFFRFRLEDERYHNGEYLSQGSVDPAGRSCVVSLEGLEGSGLYDLYPEFADVQGMERWTNRVRELREGWSIEQRTTPREVQLASEVARRCFNTFETSDMMLILLTFKARKMKGDLRDDNKYCPEWARRPYEVRRYVSAAGLLKSRSQSMNGWGDASLRLLNDAFDIRIVKKMFDYT</sequence>
<dbReference type="EMBL" id="KZ613954">
    <property type="protein sequence ID" value="PMD34339.1"/>
    <property type="molecule type" value="Genomic_DNA"/>
</dbReference>
<name>A0A2J6R767_HYAVF</name>
<feature type="domain" description="DUF7587" evidence="1">
    <location>
        <begin position="273"/>
        <end position="428"/>
    </location>
</feature>
<gene>
    <name evidence="2" type="ORF">L207DRAFT_604977</name>
</gene>
<dbReference type="OrthoDB" id="4152607at2759"/>